<protein>
    <submittedName>
        <fullName evidence="6">Carbohydrate ABC transporter permease</fullName>
    </submittedName>
</protein>
<evidence type="ECO:0000313" key="7">
    <source>
        <dbReference type="Proteomes" id="UP001596058"/>
    </source>
</evidence>
<keyword evidence="7" id="KW-1185">Reference proteome</keyword>
<dbReference type="Proteomes" id="UP001596058">
    <property type="component" value="Unassembled WGS sequence"/>
</dbReference>
<evidence type="ECO:0000256" key="4">
    <source>
        <dbReference type="ARBA" id="ARBA00023136"/>
    </source>
</evidence>
<sequence length="88" mass="9209">MTTASSRPVWEEKPTVLGQLSKGLNLGVVLLLILFPLYCVVITSFSTQASINEAGGIVIIPHGLTLQAYSEMLGGGVVTRAVIIALGI</sequence>
<dbReference type="Gene3D" id="1.10.3720.10">
    <property type="entry name" value="MetI-like"/>
    <property type="match status" value="1"/>
</dbReference>
<organism evidence="6 7">
    <name type="scientific">Nonomuraea insulae</name>
    <dbReference type="NCBI Taxonomy" id="1616787"/>
    <lineage>
        <taxon>Bacteria</taxon>
        <taxon>Bacillati</taxon>
        <taxon>Actinomycetota</taxon>
        <taxon>Actinomycetes</taxon>
        <taxon>Streptosporangiales</taxon>
        <taxon>Streptosporangiaceae</taxon>
        <taxon>Nonomuraea</taxon>
    </lineage>
</organism>
<evidence type="ECO:0000256" key="5">
    <source>
        <dbReference type="SAM" id="Phobius"/>
    </source>
</evidence>
<reference evidence="7" key="1">
    <citation type="journal article" date="2019" name="Int. J. Syst. Evol. Microbiol.">
        <title>The Global Catalogue of Microorganisms (GCM) 10K type strain sequencing project: providing services to taxonomists for standard genome sequencing and annotation.</title>
        <authorList>
            <consortium name="The Broad Institute Genomics Platform"/>
            <consortium name="The Broad Institute Genome Sequencing Center for Infectious Disease"/>
            <person name="Wu L."/>
            <person name="Ma J."/>
        </authorList>
    </citation>
    <scope>NUCLEOTIDE SEQUENCE [LARGE SCALE GENOMIC DNA]</scope>
    <source>
        <strain evidence="7">CCUG 53903</strain>
    </source>
</reference>
<dbReference type="InterPro" id="IPR035906">
    <property type="entry name" value="MetI-like_sf"/>
</dbReference>
<feature type="non-terminal residue" evidence="6">
    <location>
        <position position="88"/>
    </location>
</feature>
<keyword evidence="4 5" id="KW-0472">Membrane</keyword>
<evidence type="ECO:0000256" key="2">
    <source>
        <dbReference type="ARBA" id="ARBA00022692"/>
    </source>
</evidence>
<dbReference type="SUPFAM" id="SSF161098">
    <property type="entry name" value="MetI-like"/>
    <property type="match status" value="1"/>
</dbReference>
<comment type="subcellular location">
    <subcellularLocation>
        <location evidence="1">Membrane</location>
        <topology evidence="1">Multi-pass membrane protein</topology>
    </subcellularLocation>
</comment>
<proteinExistence type="predicted"/>
<feature type="transmembrane region" description="Helical" evidence="5">
    <location>
        <begin position="24"/>
        <end position="45"/>
    </location>
</feature>
<comment type="caution">
    <text evidence="6">The sequence shown here is derived from an EMBL/GenBank/DDBJ whole genome shotgun (WGS) entry which is preliminary data.</text>
</comment>
<evidence type="ECO:0000256" key="1">
    <source>
        <dbReference type="ARBA" id="ARBA00004141"/>
    </source>
</evidence>
<evidence type="ECO:0000313" key="6">
    <source>
        <dbReference type="EMBL" id="MFC5827994.1"/>
    </source>
</evidence>
<keyword evidence="3 5" id="KW-1133">Transmembrane helix</keyword>
<accession>A0ABW1CQF3</accession>
<name>A0ABW1CQF3_9ACTN</name>
<evidence type="ECO:0000256" key="3">
    <source>
        <dbReference type="ARBA" id="ARBA00022989"/>
    </source>
</evidence>
<dbReference type="EMBL" id="JBHSPA010000033">
    <property type="protein sequence ID" value="MFC5827994.1"/>
    <property type="molecule type" value="Genomic_DNA"/>
</dbReference>
<gene>
    <name evidence="6" type="ORF">ACFPZ3_29370</name>
</gene>
<keyword evidence="2 5" id="KW-0812">Transmembrane</keyword>